<proteinExistence type="predicted"/>
<gene>
    <name evidence="1" type="ORF">LCMAC101_04210</name>
</gene>
<protein>
    <submittedName>
        <fullName evidence="1">Uncharacterized protein</fullName>
    </submittedName>
</protein>
<evidence type="ECO:0000313" key="1">
    <source>
        <dbReference type="EMBL" id="QBK85826.1"/>
    </source>
</evidence>
<dbReference type="EMBL" id="MK500328">
    <property type="protein sequence ID" value="QBK85826.1"/>
    <property type="molecule type" value="Genomic_DNA"/>
</dbReference>
<accession>A0A481YTH5</accession>
<name>A0A481YTH5_9VIRU</name>
<reference evidence="1" key="1">
    <citation type="journal article" date="2019" name="MBio">
        <title>Virus Genomes from Deep Sea Sediments Expand the Ocean Megavirome and Support Independent Origins of Viral Gigantism.</title>
        <authorList>
            <person name="Backstrom D."/>
            <person name="Yutin N."/>
            <person name="Jorgensen S.L."/>
            <person name="Dharamshi J."/>
            <person name="Homa F."/>
            <person name="Zaremba-Niedwiedzka K."/>
            <person name="Spang A."/>
            <person name="Wolf Y.I."/>
            <person name="Koonin E.V."/>
            <person name="Ettema T.J."/>
        </authorList>
    </citation>
    <scope>NUCLEOTIDE SEQUENCE</scope>
</reference>
<organism evidence="1">
    <name type="scientific">Marseillevirus LCMAC101</name>
    <dbReference type="NCBI Taxonomy" id="2506602"/>
    <lineage>
        <taxon>Viruses</taxon>
        <taxon>Varidnaviria</taxon>
        <taxon>Bamfordvirae</taxon>
        <taxon>Nucleocytoviricota</taxon>
        <taxon>Megaviricetes</taxon>
        <taxon>Pimascovirales</taxon>
        <taxon>Pimascovirales incertae sedis</taxon>
        <taxon>Marseilleviridae</taxon>
    </lineage>
</organism>
<sequence length="201" mass="23486">MNKDEKSKSKDRSSLCIITEWAQTQKVNPLKSPIIWSCFDGYFSNRCICGLSVYQNGTSKTFYLNDEEMTLDNTKAKNILASKAIRSCPFLDMNTFGFVTKQEADECLNDIKIFATFTIDEKETWEIPHSHVLDNQMIIYIPNEYGIFDDDVKAPLGSLFNSIRPYQNTLDAFRKVAPEWFIDKYQQKNEEWESERKKKLR</sequence>